<reference evidence="2 4" key="2">
    <citation type="journal article" date="2018" name="Plant J.">
        <title>The Physcomitrella patens chromosome-scale assembly reveals moss genome structure and evolution.</title>
        <authorList>
            <person name="Lang D."/>
            <person name="Ullrich K.K."/>
            <person name="Murat F."/>
            <person name="Fuchs J."/>
            <person name="Jenkins J."/>
            <person name="Haas F.B."/>
            <person name="Piednoel M."/>
            <person name="Gundlach H."/>
            <person name="Van Bel M."/>
            <person name="Meyberg R."/>
            <person name="Vives C."/>
            <person name="Morata J."/>
            <person name="Symeonidi A."/>
            <person name="Hiss M."/>
            <person name="Muchero W."/>
            <person name="Kamisugi Y."/>
            <person name="Saleh O."/>
            <person name="Blanc G."/>
            <person name="Decker E.L."/>
            <person name="van Gessel N."/>
            <person name="Grimwood J."/>
            <person name="Hayes R.D."/>
            <person name="Graham S.W."/>
            <person name="Gunter L.E."/>
            <person name="McDaniel S.F."/>
            <person name="Hoernstein S.N.W."/>
            <person name="Larsson A."/>
            <person name="Li F.W."/>
            <person name="Perroud P.F."/>
            <person name="Phillips J."/>
            <person name="Ranjan P."/>
            <person name="Rokshar D.S."/>
            <person name="Rothfels C.J."/>
            <person name="Schneider L."/>
            <person name="Shu S."/>
            <person name="Stevenson D.W."/>
            <person name="Thummler F."/>
            <person name="Tillich M."/>
            <person name="Villarreal Aguilar J.C."/>
            <person name="Widiez T."/>
            <person name="Wong G.K."/>
            <person name="Wymore A."/>
            <person name="Zhang Y."/>
            <person name="Zimmer A.D."/>
            <person name="Quatrano R.S."/>
            <person name="Mayer K.F.X."/>
            <person name="Goodstein D."/>
            <person name="Casacuberta J.M."/>
            <person name="Vandepoele K."/>
            <person name="Reski R."/>
            <person name="Cuming A.C."/>
            <person name="Tuskan G.A."/>
            <person name="Maumus F."/>
            <person name="Salse J."/>
            <person name="Schmutz J."/>
            <person name="Rensing S.A."/>
        </authorList>
    </citation>
    <scope>NUCLEOTIDE SEQUENCE [LARGE SCALE GENOMIC DNA]</scope>
    <source>
        <strain evidence="3 4">cv. Gransden 2004</strain>
    </source>
</reference>
<sequence length="854" mass="90644">MKVDSPVLGGGGLGGSMADSFFSEDDSSIVTSSCHFSLCDAQENNLSLFGGDSVDDKADYSWDSCFGNLEDVDNLLSSDPESTFGRVSCSPATLQWADSASPLDLQSESELSGTKSSSVIDAGPGVNEKVDVFDLEMEFVPINAPLSIPCGGIGQNTTFIEAEFQPATSFESRLPNNHVQAELQSDPHSGAQANSSDCLDDAKMMEVLTGSMATSESTENVSMGMDAPEDESGPSSVSVSDSEKVKVAQAQRARRHAVTRKRLEERSKRQLNHRKGFHGAGYGGPRTLHPMPMHMPAQVAHLNQPSTPNMHSYPVNPSNLSPAMQPMFRPGAPYMHGGYSPMHVMPQVAPPTGPAQLQGQGLYVGYPQPCAFPQPLPPYQHQLRPPGKVSVRPPPSTSTMTPQEKIEKLKLIQQMHARLAVEQQGQQFAAQGVAPLDTSGPRKGVTPMLPCVASKEVDVGVKLSETKMPVTESDTEPSLSVGQTVVDGVSDDEGGSLESAVLDQLQNTIKTHLELGTRICIRDALYRLARSAMRRQASGGRATADDTAKCSQASQDADATSTGLEASTNSDPSSLSRVSRMDMTMVETQTNPIDRSIAHLLFHKMQPQPNSAQVSPSDDGNRAGFQQTNTAGQVNGHAAWNQGTVAQGNWAGQKSQLNQTGDICPGIASSVDMVSAPSLPPPKVLMIPKSISRSQDDSVLRTVGSSEHQSGISSAVMKKSTSSGHLQGNVTGVVGMSVELPSSMGSQLQSRSDGEQLVRPTQNLTSSLRKESSKLKNGFQWKRLQHAVALKELSQVLAEDPDVASGPLCKEESGLAQSAPPVSPSSGSDECQAGGLSNLSKNLGDKDTSMDETV</sequence>
<dbReference type="PANTHER" id="PTHR33334">
    <property type="entry name" value="PROTEIN LNK1"/>
    <property type="match status" value="1"/>
</dbReference>
<feature type="region of interest" description="Disordered" evidence="1">
    <location>
        <begin position="212"/>
        <end position="267"/>
    </location>
</feature>
<dbReference type="EnsemblPlants" id="Pp3c3_2690V3.5">
    <property type="protein sequence ID" value="Pp3c3_2690V3.5"/>
    <property type="gene ID" value="Pp3c3_2690"/>
</dbReference>
<reference evidence="2 4" key="1">
    <citation type="journal article" date="2008" name="Science">
        <title>The Physcomitrella genome reveals evolutionary insights into the conquest of land by plants.</title>
        <authorList>
            <person name="Rensing S."/>
            <person name="Lang D."/>
            <person name="Zimmer A."/>
            <person name="Terry A."/>
            <person name="Salamov A."/>
            <person name="Shapiro H."/>
            <person name="Nishiyama T."/>
            <person name="Perroud P.-F."/>
            <person name="Lindquist E."/>
            <person name="Kamisugi Y."/>
            <person name="Tanahashi T."/>
            <person name="Sakakibara K."/>
            <person name="Fujita T."/>
            <person name="Oishi K."/>
            <person name="Shin-I T."/>
            <person name="Kuroki Y."/>
            <person name="Toyoda A."/>
            <person name="Suzuki Y."/>
            <person name="Hashimoto A."/>
            <person name="Yamaguchi K."/>
            <person name="Sugano A."/>
            <person name="Kohara Y."/>
            <person name="Fujiyama A."/>
            <person name="Anterola A."/>
            <person name="Aoki S."/>
            <person name="Ashton N."/>
            <person name="Barbazuk W.B."/>
            <person name="Barker E."/>
            <person name="Bennetzen J."/>
            <person name="Bezanilla M."/>
            <person name="Blankenship R."/>
            <person name="Cho S.H."/>
            <person name="Dutcher S."/>
            <person name="Estelle M."/>
            <person name="Fawcett J.A."/>
            <person name="Gundlach H."/>
            <person name="Hanada K."/>
            <person name="Heyl A."/>
            <person name="Hicks K.A."/>
            <person name="Hugh J."/>
            <person name="Lohr M."/>
            <person name="Mayer K."/>
            <person name="Melkozernov A."/>
            <person name="Murata T."/>
            <person name="Nelson D."/>
            <person name="Pils B."/>
            <person name="Prigge M."/>
            <person name="Reiss B."/>
            <person name="Renner T."/>
            <person name="Rombauts S."/>
            <person name="Rushton P."/>
            <person name="Sanderfoot A."/>
            <person name="Schween G."/>
            <person name="Shiu S.-H."/>
            <person name="Stueber K."/>
            <person name="Theodoulou F.L."/>
            <person name="Tu H."/>
            <person name="Van de Peer Y."/>
            <person name="Verrier P.J."/>
            <person name="Waters E."/>
            <person name="Wood A."/>
            <person name="Yang L."/>
            <person name="Cove D."/>
            <person name="Cuming A."/>
            <person name="Hasebe M."/>
            <person name="Lucas S."/>
            <person name="Mishler D.B."/>
            <person name="Reski R."/>
            <person name="Grigoriev I."/>
            <person name="Quatrano R.S."/>
            <person name="Boore J.L."/>
        </authorList>
    </citation>
    <scope>NUCLEOTIDE SEQUENCE [LARGE SCALE GENOMIC DNA]</scope>
    <source>
        <strain evidence="3 4">cv. Gransden 2004</strain>
    </source>
</reference>
<dbReference type="GeneID" id="112280178"/>
<dbReference type="PaxDb" id="3218-PP1S1_470V6.1"/>
<evidence type="ECO:0000256" key="1">
    <source>
        <dbReference type="SAM" id="MobiDB-lite"/>
    </source>
</evidence>
<feature type="region of interest" description="Disordered" evidence="1">
    <location>
        <begin position="536"/>
        <end position="579"/>
    </location>
</feature>
<feature type="compositionally biased region" description="Polar residues" evidence="1">
    <location>
        <begin position="212"/>
        <end position="221"/>
    </location>
</feature>
<dbReference type="Gramene" id="Pp3c3_2690V3.5">
    <property type="protein sequence ID" value="Pp3c3_2690V3.5"/>
    <property type="gene ID" value="Pp3c3_2690"/>
</dbReference>
<dbReference type="RefSeq" id="XP_024371114.1">
    <property type="nucleotide sequence ID" value="XM_024515346.2"/>
</dbReference>
<dbReference type="Gramene" id="Pp3c3_2690V3.1">
    <property type="protein sequence ID" value="Pp3c3_2690V3.1"/>
    <property type="gene ID" value="Pp3c3_2690"/>
</dbReference>
<name>A0A2K1KT40_PHYPA</name>
<feature type="region of interest" description="Disordered" evidence="1">
    <location>
        <begin position="742"/>
        <end position="772"/>
    </location>
</feature>
<feature type="compositionally biased region" description="Polar residues" evidence="1">
    <location>
        <begin position="549"/>
        <end position="577"/>
    </location>
</feature>
<dbReference type="RefSeq" id="XP_024371115.1">
    <property type="nucleotide sequence ID" value="XM_024515347.2"/>
</dbReference>
<accession>A0A2K1KT40</accession>
<feature type="region of interest" description="Disordered" evidence="1">
    <location>
        <begin position="383"/>
        <end position="402"/>
    </location>
</feature>
<evidence type="ECO:0000313" key="4">
    <source>
        <dbReference type="Proteomes" id="UP000006727"/>
    </source>
</evidence>
<dbReference type="GO" id="GO:0007623">
    <property type="term" value="P:circadian rhythm"/>
    <property type="evidence" value="ECO:0007669"/>
    <property type="project" value="InterPro"/>
</dbReference>
<evidence type="ECO:0000313" key="3">
    <source>
        <dbReference type="EnsemblPlants" id="Pp3c3_2690V3.1"/>
    </source>
</evidence>
<proteinExistence type="predicted"/>
<dbReference type="AlphaFoldDB" id="A0A2K1KT40"/>
<dbReference type="EnsemblPlants" id="Pp3c3_2690V3.1">
    <property type="protein sequence ID" value="Pp3c3_2690V3.1"/>
    <property type="gene ID" value="Pp3c3_2690"/>
</dbReference>
<feature type="compositionally biased region" description="Basic and acidic residues" evidence="1">
    <location>
        <begin position="843"/>
        <end position="854"/>
    </location>
</feature>
<gene>
    <name evidence="3" type="primary">LOC112280178</name>
    <name evidence="2" type="ORF">PHYPA_003923</name>
</gene>
<evidence type="ECO:0000313" key="2">
    <source>
        <dbReference type="EMBL" id="PNR56930.1"/>
    </source>
</evidence>
<protein>
    <submittedName>
        <fullName evidence="2 3">Uncharacterized protein</fullName>
    </submittedName>
</protein>
<reference evidence="3" key="3">
    <citation type="submission" date="2020-12" db="UniProtKB">
        <authorList>
            <consortium name="EnsemblPlants"/>
        </authorList>
    </citation>
    <scope>IDENTIFICATION</scope>
</reference>
<dbReference type="GO" id="GO:0006355">
    <property type="term" value="P:regulation of DNA-templated transcription"/>
    <property type="evidence" value="ECO:0007669"/>
    <property type="project" value="InterPro"/>
</dbReference>
<dbReference type="InterPro" id="IPR039928">
    <property type="entry name" value="LNK"/>
</dbReference>
<dbReference type="EMBL" id="ABEU02000003">
    <property type="protein sequence ID" value="PNR56930.1"/>
    <property type="molecule type" value="Genomic_DNA"/>
</dbReference>
<keyword evidence="4" id="KW-1185">Reference proteome</keyword>
<feature type="region of interest" description="Disordered" evidence="1">
    <location>
        <begin position="703"/>
        <end position="729"/>
    </location>
</feature>
<dbReference type="PANTHER" id="PTHR33334:SF5">
    <property type="entry name" value="PROTEIN LNK2"/>
    <property type="match status" value="1"/>
</dbReference>
<feature type="compositionally biased region" description="Polar residues" evidence="1">
    <location>
        <begin position="824"/>
        <end position="841"/>
    </location>
</feature>
<dbReference type="STRING" id="3218.A0A2K1KT40"/>
<organism evidence="2">
    <name type="scientific">Physcomitrium patens</name>
    <name type="common">Spreading-leaved earth moss</name>
    <name type="synonym">Physcomitrella patens</name>
    <dbReference type="NCBI Taxonomy" id="3218"/>
    <lineage>
        <taxon>Eukaryota</taxon>
        <taxon>Viridiplantae</taxon>
        <taxon>Streptophyta</taxon>
        <taxon>Embryophyta</taxon>
        <taxon>Bryophyta</taxon>
        <taxon>Bryophytina</taxon>
        <taxon>Bryopsida</taxon>
        <taxon>Funariidae</taxon>
        <taxon>Funariales</taxon>
        <taxon>Funariaceae</taxon>
        <taxon>Physcomitrium</taxon>
    </lineage>
</organism>
<feature type="region of interest" description="Disordered" evidence="1">
    <location>
        <begin position="803"/>
        <end position="854"/>
    </location>
</feature>
<dbReference type="Proteomes" id="UP000006727">
    <property type="component" value="Chromosome 3"/>
</dbReference>